<dbReference type="CDD" id="cd07422">
    <property type="entry name" value="MPP_ApaH"/>
    <property type="match status" value="1"/>
</dbReference>
<dbReference type="Pfam" id="PF00149">
    <property type="entry name" value="Metallophos"/>
    <property type="match status" value="1"/>
</dbReference>
<evidence type="ECO:0000259" key="2">
    <source>
        <dbReference type="Pfam" id="PF00149"/>
    </source>
</evidence>
<dbReference type="RefSeq" id="WP_216782566.1">
    <property type="nucleotide sequence ID" value="NZ_LR890047.1"/>
</dbReference>
<reference evidence="3" key="1">
    <citation type="submission" date="2020-10" db="EMBL/GenBank/DDBJ databases">
        <authorList>
            <person name="Szabo G."/>
        </authorList>
    </citation>
    <scope>NUCLEOTIDE SEQUENCE</scope>
    <source>
        <strain evidence="3">PROFFT</strain>
    </source>
</reference>
<dbReference type="EMBL" id="LR890047">
    <property type="protein sequence ID" value="CAD6508106.1"/>
    <property type="molecule type" value="Genomic_DNA"/>
</dbReference>
<accession>A0A8E4EY11</accession>
<dbReference type="PANTHER" id="PTHR40942">
    <property type="match status" value="1"/>
</dbReference>
<comment type="catalytic activity">
    <reaction evidence="1">
        <text>P(1),P(4)-bis(5'-adenosyl) tetraphosphate + H2O = 2 ADP + 2 H(+)</text>
        <dbReference type="Rhea" id="RHEA:24252"/>
        <dbReference type="ChEBI" id="CHEBI:15377"/>
        <dbReference type="ChEBI" id="CHEBI:15378"/>
        <dbReference type="ChEBI" id="CHEBI:58141"/>
        <dbReference type="ChEBI" id="CHEBI:456216"/>
        <dbReference type="EC" id="3.6.1.41"/>
    </reaction>
</comment>
<protein>
    <recommendedName>
        <fullName evidence="1">Bis(5'-nucleosyl)-tetraphosphatase, symmetrical</fullName>
        <ecNumber evidence="1">3.6.1.41</ecNumber>
    </recommendedName>
    <alternativeName>
        <fullName evidence="1">Ap4A hydrolase</fullName>
    </alternativeName>
    <alternativeName>
        <fullName evidence="1">Diadenosine 5',5'''-P1,P4-tetraphosphate pyrophosphohydrolase</fullName>
    </alternativeName>
    <alternativeName>
        <fullName evidence="1">Diadenosine tetraphosphatase</fullName>
    </alternativeName>
</protein>
<dbReference type="Proteomes" id="UP000683585">
    <property type="component" value="Chromosome"/>
</dbReference>
<evidence type="ECO:0000256" key="1">
    <source>
        <dbReference type="HAMAP-Rule" id="MF_00199"/>
    </source>
</evidence>
<comment type="function">
    <text evidence="1">Hydrolyzes diadenosine 5',5'''-P1,P4-tetraphosphate to yield ADP.</text>
</comment>
<gene>
    <name evidence="1 3" type="primary">apaH</name>
    <name evidence="3" type="ORF">PROFFT_A_01300</name>
</gene>
<organism evidence="3 4">
    <name type="scientific">Candidatus Profftia tarda</name>
    <dbReference type="NCBI Taxonomy" id="1177216"/>
    <lineage>
        <taxon>Bacteria</taxon>
        <taxon>Pseudomonadati</taxon>
        <taxon>Pseudomonadota</taxon>
        <taxon>Gammaproteobacteria</taxon>
        <taxon>Enterobacterales</taxon>
        <taxon>Enterobacteriaceae</taxon>
        <taxon>Candidatus Profftia</taxon>
    </lineage>
</organism>
<dbReference type="AlphaFoldDB" id="A0A8E4EY11"/>
<feature type="domain" description="Calcineurin-like phosphoesterase" evidence="2">
    <location>
        <begin position="1"/>
        <end position="124"/>
    </location>
</feature>
<dbReference type="EC" id="3.6.1.41" evidence="1"/>
<name>A0A8E4EY11_9ENTR</name>
<dbReference type="NCBIfam" id="TIGR00668">
    <property type="entry name" value="apaH"/>
    <property type="match status" value="1"/>
</dbReference>
<dbReference type="NCBIfam" id="NF001204">
    <property type="entry name" value="PRK00166.1"/>
    <property type="match status" value="1"/>
</dbReference>
<comment type="similarity">
    <text evidence="1">Belongs to the Ap4A hydrolase family.</text>
</comment>
<evidence type="ECO:0000313" key="3">
    <source>
        <dbReference type="EMBL" id="CAD6508106.1"/>
    </source>
</evidence>
<keyword evidence="1 3" id="KW-0378">Hydrolase</keyword>
<sequence length="276" mass="31386">MSTLLIGDIHGCYKEFRALLRQAEFNPLHDTLWLTGDLVARGPDSIEVLRYVKSLGNSVRIVLGNHDLHLLAVHSGVISNQIRDKTAKILEAPDVDILLNWLRCQPLIQIDSALKLVMTHAGINPQWDLETAHLCAKEVEAALVSDRYFIVLKTMYGDLPNKWAQDLTGLSRLRFFINTLTRMRYCFSGGDLDMIFKDSPRMAPSELKPWFNFPNKIINTGYSITFGHWASLEGQGTPPLIYPLDTGCCWGGKLTMLRWEDKKYFTHSCLHIKDVK</sequence>
<dbReference type="PANTHER" id="PTHR40942:SF4">
    <property type="entry name" value="CYTOCHROME C5"/>
    <property type="match status" value="1"/>
</dbReference>
<dbReference type="PIRSF" id="PIRSF000903">
    <property type="entry name" value="B5n-ttraPtase_sm"/>
    <property type="match status" value="1"/>
</dbReference>
<dbReference type="KEGG" id="ptf:PROFFT_A_01300"/>
<dbReference type="InterPro" id="IPR004617">
    <property type="entry name" value="ApaH"/>
</dbReference>
<keyword evidence="4" id="KW-1185">Reference proteome</keyword>
<evidence type="ECO:0000313" key="4">
    <source>
        <dbReference type="Proteomes" id="UP000683585"/>
    </source>
</evidence>
<dbReference type="GO" id="GO:0008803">
    <property type="term" value="F:bis(5'-nucleosyl)-tetraphosphatase (symmetrical) activity"/>
    <property type="evidence" value="ECO:0007669"/>
    <property type="project" value="UniProtKB-UniRule"/>
</dbReference>
<proteinExistence type="inferred from homology"/>
<dbReference type="HAMAP" id="MF_00199">
    <property type="entry name" value="ApaH"/>
    <property type="match status" value="1"/>
</dbReference>
<dbReference type="InterPro" id="IPR004843">
    <property type="entry name" value="Calcineurin-like_PHP"/>
</dbReference>